<organism evidence="1 2">
    <name type="scientific">Paenibacillus amylolyticus</name>
    <dbReference type="NCBI Taxonomy" id="1451"/>
    <lineage>
        <taxon>Bacteria</taxon>
        <taxon>Bacillati</taxon>
        <taxon>Bacillota</taxon>
        <taxon>Bacilli</taxon>
        <taxon>Bacillales</taxon>
        <taxon>Paenibacillaceae</taxon>
        <taxon>Paenibacillus</taxon>
    </lineage>
</organism>
<protein>
    <submittedName>
        <fullName evidence="1">Uncharacterized protein</fullName>
    </submittedName>
</protein>
<dbReference type="EMBL" id="CP145892">
    <property type="protein sequence ID" value="WWP22391.1"/>
    <property type="molecule type" value="Genomic_DNA"/>
</dbReference>
<evidence type="ECO:0000313" key="2">
    <source>
        <dbReference type="Proteomes" id="UP001364764"/>
    </source>
</evidence>
<dbReference type="GeneID" id="93475700"/>
<dbReference type="RefSeq" id="WP_338708253.1">
    <property type="nucleotide sequence ID" value="NZ_CP145892.1"/>
</dbReference>
<gene>
    <name evidence="1" type="ORF">V6668_09505</name>
</gene>
<dbReference type="Proteomes" id="UP001364764">
    <property type="component" value="Chromosome"/>
</dbReference>
<accession>A0ABD8AXU5</accession>
<dbReference type="Gene3D" id="2.60.120.260">
    <property type="entry name" value="Galactose-binding domain-like"/>
    <property type="match status" value="3"/>
</dbReference>
<reference evidence="1 2" key="1">
    <citation type="submission" date="2024-02" db="EMBL/GenBank/DDBJ databases">
        <title>Complete sequences of two Paenibacillus sp. strains and one Lysinibacillus strain isolated from the environment on STAA medium highlight biotechnological potential.</title>
        <authorList>
            <person name="Attere S.A."/>
            <person name="Piche L.C."/>
            <person name="Intertaglia L."/>
            <person name="Lami R."/>
            <person name="Charette S.J."/>
            <person name="Vincent A.T."/>
        </authorList>
    </citation>
    <scope>NUCLEOTIDE SEQUENCE [LARGE SCALE GENOMIC DNA]</scope>
    <source>
        <strain evidence="1 2">Y5S-7</strain>
    </source>
</reference>
<sequence length="723" mass="79887">MAVLGDQLVAPESGWRRYDDTHVGLKYTGTWTTPSPSNTVYYGGSIRVTSRAVDNNYVKFSFFGTKLRIISDFYSDRHSDNSITIDGVTEMYSAFRTVGSPSLQQSIVYEKTGLPLAFHTVTIATGHNRINFTLDAIDIDETGYLYGHTLTSPETGWKRYDDTHDAFVYHGDNWIFQTQTGTPTLYNATHHYSAKGMGGNEIRFKFYGTKLRLISSIGSTFADDISVVIDGATEKFNSKMATTIDERQRLTYEKTNLPLGVHEVKLISGTNGDWRLDIDAIDIDDNGQLLASVGSRLTAPEAGWKRYDDSVSSIKYVGRFTNGVGAGAYNGYSNYTSTIGDKIVFDFEGTKLRLIGARYTNRSDLIEVYVDGKLHGTHSQLGSELAQVLQVEIVGLPKSRHRVEMVNKSSGSTTTFMALDAVDIDSDGRLFHPDEVTSITELEVGKRIRCNYVSNTAGVAGEFKNIGKQTSDFISTTSVPSVPNGDFYFIVADAYNGKKILIADRNIQSTISWDALNSSGLVFGVQKELGEKNYTFLYRLLRGGINATDKDNEWDKYIVSSTLNGAIIAGSNGVWNWSGTTRSWTSTTYPSFTDRRVQRGGTSADAFIANNNGSIATNTSSTAIGYKPLVELETLPMFKSFVKHDGAYKRLDTVTLEWNTISATLPSEDTFINDGMDDLSVLDRKNESFVQTMTANGSLGSGKLLKERIDLKKYFEITSVSVK</sequence>
<proteinExistence type="predicted"/>
<name>A0ABD8AXU5_PAEAM</name>
<dbReference type="AlphaFoldDB" id="A0ABD8AXU5"/>
<evidence type="ECO:0000313" key="1">
    <source>
        <dbReference type="EMBL" id="WWP22391.1"/>
    </source>
</evidence>